<dbReference type="InterPro" id="IPR036249">
    <property type="entry name" value="Thioredoxin-like_sf"/>
</dbReference>
<dbReference type="EMBL" id="HG739087">
    <property type="protein sequence ID" value="CDO98712.1"/>
    <property type="molecule type" value="Genomic_DNA"/>
</dbReference>
<evidence type="ECO:0000313" key="1">
    <source>
        <dbReference type="EMBL" id="CDO98712.1"/>
    </source>
</evidence>
<evidence type="ECO:0000313" key="2">
    <source>
        <dbReference type="Proteomes" id="UP000295252"/>
    </source>
</evidence>
<dbReference type="InParanoid" id="A0A068TRU0"/>
<name>A0A068TRU0_COFCA</name>
<dbReference type="GO" id="GO:0005829">
    <property type="term" value="C:cytosol"/>
    <property type="evidence" value="ECO:0007669"/>
    <property type="project" value="TreeGrafter"/>
</dbReference>
<dbReference type="PANTHER" id="PTHR43503:SF4">
    <property type="entry name" value="PEROXIREDOXIN-6"/>
    <property type="match status" value="1"/>
</dbReference>
<proteinExistence type="predicted"/>
<dbReference type="AlphaFoldDB" id="A0A068TRU0"/>
<dbReference type="PANTHER" id="PTHR43503">
    <property type="entry name" value="MCG48959-RELATED"/>
    <property type="match status" value="1"/>
</dbReference>
<dbReference type="Gene3D" id="3.40.30.10">
    <property type="entry name" value="Glutaredoxin"/>
    <property type="match status" value="1"/>
</dbReference>
<protein>
    <submittedName>
        <fullName evidence="1">Uncharacterized protein</fullName>
    </submittedName>
</protein>
<dbReference type="Gramene" id="CDO98712">
    <property type="protein sequence ID" value="CDO98712"/>
    <property type="gene ID" value="GSCOC_T00025610001"/>
</dbReference>
<dbReference type="OrthoDB" id="2996783at2759"/>
<dbReference type="SUPFAM" id="SSF52833">
    <property type="entry name" value="Thioredoxin-like"/>
    <property type="match status" value="1"/>
</dbReference>
<dbReference type="GO" id="GO:0045454">
    <property type="term" value="P:cell redox homeostasis"/>
    <property type="evidence" value="ECO:0007669"/>
    <property type="project" value="TreeGrafter"/>
</dbReference>
<dbReference type="GO" id="GO:0005739">
    <property type="term" value="C:mitochondrion"/>
    <property type="evidence" value="ECO:0007669"/>
    <property type="project" value="TreeGrafter"/>
</dbReference>
<dbReference type="PhylomeDB" id="A0A068TRU0"/>
<dbReference type="Proteomes" id="UP000295252">
    <property type="component" value="Chromosome V"/>
</dbReference>
<gene>
    <name evidence="1" type="ORF">GSCOC_T00025610001</name>
</gene>
<dbReference type="STRING" id="49390.A0A068TRU0"/>
<accession>A0A068TRU0</accession>
<organism evidence="1 2">
    <name type="scientific">Coffea canephora</name>
    <name type="common">Robusta coffee</name>
    <dbReference type="NCBI Taxonomy" id="49390"/>
    <lineage>
        <taxon>Eukaryota</taxon>
        <taxon>Viridiplantae</taxon>
        <taxon>Streptophyta</taxon>
        <taxon>Embryophyta</taxon>
        <taxon>Tracheophyta</taxon>
        <taxon>Spermatophyta</taxon>
        <taxon>Magnoliopsida</taxon>
        <taxon>eudicotyledons</taxon>
        <taxon>Gunneridae</taxon>
        <taxon>Pentapetalae</taxon>
        <taxon>asterids</taxon>
        <taxon>lamiids</taxon>
        <taxon>Gentianales</taxon>
        <taxon>Rubiaceae</taxon>
        <taxon>Ixoroideae</taxon>
        <taxon>Gardenieae complex</taxon>
        <taxon>Bertiereae - Coffeeae clade</taxon>
        <taxon>Coffeeae</taxon>
        <taxon>Coffea</taxon>
    </lineage>
</organism>
<reference evidence="2" key="1">
    <citation type="journal article" date="2014" name="Science">
        <title>The coffee genome provides insight into the convergent evolution of caffeine biosynthesis.</title>
        <authorList>
            <person name="Denoeud F."/>
            <person name="Carretero-Paulet L."/>
            <person name="Dereeper A."/>
            <person name="Droc G."/>
            <person name="Guyot R."/>
            <person name="Pietrella M."/>
            <person name="Zheng C."/>
            <person name="Alberti A."/>
            <person name="Anthony F."/>
            <person name="Aprea G."/>
            <person name="Aury J.M."/>
            <person name="Bento P."/>
            <person name="Bernard M."/>
            <person name="Bocs S."/>
            <person name="Campa C."/>
            <person name="Cenci A."/>
            <person name="Combes M.C."/>
            <person name="Crouzillat D."/>
            <person name="Da Silva C."/>
            <person name="Daddiego L."/>
            <person name="De Bellis F."/>
            <person name="Dussert S."/>
            <person name="Garsmeur O."/>
            <person name="Gayraud T."/>
            <person name="Guignon V."/>
            <person name="Jahn K."/>
            <person name="Jamilloux V."/>
            <person name="Joet T."/>
            <person name="Labadie K."/>
            <person name="Lan T."/>
            <person name="Leclercq J."/>
            <person name="Lepelley M."/>
            <person name="Leroy T."/>
            <person name="Li L.T."/>
            <person name="Librado P."/>
            <person name="Lopez L."/>
            <person name="Munoz A."/>
            <person name="Noel B."/>
            <person name="Pallavicini A."/>
            <person name="Perrotta G."/>
            <person name="Poncet V."/>
            <person name="Pot D."/>
            <person name="Priyono X."/>
            <person name="Rigoreau M."/>
            <person name="Rouard M."/>
            <person name="Rozas J."/>
            <person name="Tranchant-Dubreuil C."/>
            <person name="VanBuren R."/>
            <person name="Zhang Q."/>
            <person name="Andrade A.C."/>
            <person name="Argout X."/>
            <person name="Bertrand B."/>
            <person name="de Kochko A."/>
            <person name="Graziosi G."/>
            <person name="Henry R.J."/>
            <person name="Jayarama X."/>
            <person name="Ming R."/>
            <person name="Nagai C."/>
            <person name="Rounsley S."/>
            <person name="Sankoff D."/>
            <person name="Giuliano G."/>
            <person name="Albert V.A."/>
            <person name="Wincker P."/>
            <person name="Lashermes P."/>
        </authorList>
    </citation>
    <scope>NUCLEOTIDE SEQUENCE [LARGE SCALE GENOMIC DNA]</scope>
    <source>
        <strain evidence="2">cv. DH200-94</strain>
    </source>
</reference>
<keyword evidence="2" id="KW-1185">Reference proteome</keyword>
<sequence length="77" mass="8479">MMSSPTRNGSRTLKPITMVTYPIVADPNKEIIKQLNMVDPDEKDSSGNHLPSRALHIVGPDKNVKLSFLYPASTGRT</sequence>